<evidence type="ECO:0000313" key="2">
    <source>
        <dbReference type="Proteomes" id="UP001151760"/>
    </source>
</evidence>
<sequence>MESNEKHNAEGTGYSSSYVGLEKCTSFLGSFRFFKVTSRQYTMASSYGNYIQNGPTHSPFLINDPPPNVSAAVPCPRKKIDSEFSRIYSKRRKICLIEYGTLRDIGTRNQLWTTFVRFHKLVNVMKCISSTFQLSDVTPSLSNLTALLGYTVQYVIMSRQNMVSNTPYFRSTLISKPTSLMQKDLRNREQSTSIVDPLAYAVSTNNIQSQDSYISRTNASVHDGQLLLKPIQMKASGNVGNTGARGKKEIWLQLQREGHVERLCPMLLSFHGHNLSSTSATNSQVMRSHSKCNPIFDMLDYPVESGDAPGILETQVQNSRGMLNVRSMKGACDQQALETDRIQLKDTITSLRIQLDGLKVENVSLKRWYDELSQANTHSRTAYTEKLVP</sequence>
<accession>A0ABQ5F281</accession>
<organism evidence="1 2">
    <name type="scientific">Tanacetum coccineum</name>
    <dbReference type="NCBI Taxonomy" id="301880"/>
    <lineage>
        <taxon>Eukaryota</taxon>
        <taxon>Viridiplantae</taxon>
        <taxon>Streptophyta</taxon>
        <taxon>Embryophyta</taxon>
        <taxon>Tracheophyta</taxon>
        <taxon>Spermatophyta</taxon>
        <taxon>Magnoliopsida</taxon>
        <taxon>eudicotyledons</taxon>
        <taxon>Gunneridae</taxon>
        <taxon>Pentapetalae</taxon>
        <taxon>asterids</taxon>
        <taxon>campanulids</taxon>
        <taxon>Asterales</taxon>
        <taxon>Asteraceae</taxon>
        <taxon>Asteroideae</taxon>
        <taxon>Anthemideae</taxon>
        <taxon>Anthemidinae</taxon>
        <taxon>Tanacetum</taxon>
    </lineage>
</organism>
<dbReference type="EMBL" id="BQNB010016922">
    <property type="protein sequence ID" value="GJT57332.1"/>
    <property type="molecule type" value="Genomic_DNA"/>
</dbReference>
<reference evidence="1" key="2">
    <citation type="submission" date="2022-01" db="EMBL/GenBank/DDBJ databases">
        <authorList>
            <person name="Yamashiro T."/>
            <person name="Shiraishi A."/>
            <person name="Satake H."/>
            <person name="Nakayama K."/>
        </authorList>
    </citation>
    <scope>NUCLEOTIDE SEQUENCE</scope>
</reference>
<protein>
    <submittedName>
        <fullName evidence="1">Uncharacterized protein</fullName>
    </submittedName>
</protein>
<proteinExistence type="predicted"/>
<gene>
    <name evidence="1" type="ORF">Tco_0992386</name>
</gene>
<reference evidence="1" key="1">
    <citation type="journal article" date="2022" name="Int. J. Mol. Sci.">
        <title>Draft Genome of Tanacetum Coccineum: Genomic Comparison of Closely Related Tanacetum-Family Plants.</title>
        <authorList>
            <person name="Yamashiro T."/>
            <person name="Shiraishi A."/>
            <person name="Nakayama K."/>
            <person name="Satake H."/>
        </authorList>
    </citation>
    <scope>NUCLEOTIDE SEQUENCE</scope>
</reference>
<keyword evidence="2" id="KW-1185">Reference proteome</keyword>
<dbReference type="Proteomes" id="UP001151760">
    <property type="component" value="Unassembled WGS sequence"/>
</dbReference>
<evidence type="ECO:0000313" key="1">
    <source>
        <dbReference type="EMBL" id="GJT57332.1"/>
    </source>
</evidence>
<comment type="caution">
    <text evidence="1">The sequence shown here is derived from an EMBL/GenBank/DDBJ whole genome shotgun (WGS) entry which is preliminary data.</text>
</comment>
<name>A0ABQ5F281_9ASTR</name>